<dbReference type="PANTHER" id="PTHR48090">
    <property type="entry name" value="UNDECAPRENYL-PHOSPHATE 4-DEOXY-4-FORMAMIDO-L-ARABINOSE TRANSFERASE-RELATED"/>
    <property type="match status" value="1"/>
</dbReference>
<dbReference type="InterPro" id="IPR001173">
    <property type="entry name" value="Glyco_trans_2-like"/>
</dbReference>
<dbReference type="Gene3D" id="3.90.550.10">
    <property type="entry name" value="Spore Coat Polysaccharide Biosynthesis Protein SpsA, Chain A"/>
    <property type="match status" value="1"/>
</dbReference>
<evidence type="ECO:0000313" key="2">
    <source>
        <dbReference type="EMBL" id="HJC72880.1"/>
    </source>
</evidence>
<evidence type="ECO:0000313" key="3">
    <source>
        <dbReference type="Proteomes" id="UP000823918"/>
    </source>
</evidence>
<proteinExistence type="predicted"/>
<dbReference type="CDD" id="cd04179">
    <property type="entry name" value="DPM_DPG-synthase_like"/>
    <property type="match status" value="1"/>
</dbReference>
<accession>A0A9D2TJS0</accession>
<reference evidence="2" key="1">
    <citation type="journal article" date="2021" name="PeerJ">
        <title>Extensive microbial diversity within the chicken gut microbiome revealed by metagenomics and culture.</title>
        <authorList>
            <person name="Gilroy R."/>
            <person name="Ravi A."/>
            <person name="Getino M."/>
            <person name="Pursley I."/>
            <person name="Horton D.L."/>
            <person name="Alikhan N.F."/>
            <person name="Baker D."/>
            <person name="Gharbi K."/>
            <person name="Hall N."/>
            <person name="Watson M."/>
            <person name="Adriaenssens E.M."/>
            <person name="Foster-Nyarko E."/>
            <person name="Jarju S."/>
            <person name="Secka A."/>
            <person name="Antonio M."/>
            <person name="Oren A."/>
            <person name="Chaudhuri R.R."/>
            <person name="La Ragione R."/>
            <person name="Hildebrand F."/>
            <person name="Pallen M.J."/>
        </authorList>
    </citation>
    <scope>NUCLEOTIDE SEQUENCE</scope>
    <source>
        <strain evidence="2">5933</strain>
    </source>
</reference>
<feature type="domain" description="Glycosyltransferase 2-like" evidence="1">
    <location>
        <begin position="5"/>
        <end position="158"/>
    </location>
</feature>
<dbReference type="Proteomes" id="UP000823918">
    <property type="component" value="Unassembled WGS sequence"/>
</dbReference>
<name>A0A9D2TJS0_9FIRM</name>
<dbReference type="InterPro" id="IPR029044">
    <property type="entry name" value="Nucleotide-diphossugar_trans"/>
</dbReference>
<sequence>MKLLIIIPAYNEQDNIERVVENLKNNFPQYDYLVVNDGSADKTAQICTENGYRLLDLPINLGLAGAVQAGMKYAYCHGYDAAIQFDADGQHRPEFIEPMMEKLKSGYDVVIGSRFVTEKKPRSLRMLGSTLITFAIRLTTGATIKDPTSGMRVYNRLMIHQFATQLNHAPEPDTISYLLCRNAKIAEVQVAMDERTAGVSYLNWTRSMGYMLRMGISILLMQWFRGKEPIVHAQEEET</sequence>
<protein>
    <submittedName>
        <fullName evidence="2">Glycosyltransferase family 2 protein</fullName>
    </submittedName>
</protein>
<dbReference type="SUPFAM" id="SSF53448">
    <property type="entry name" value="Nucleotide-diphospho-sugar transferases"/>
    <property type="match status" value="1"/>
</dbReference>
<dbReference type="EMBL" id="DWWA01000046">
    <property type="protein sequence ID" value="HJC72880.1"/>
    <property type="molecule type" value="Genomic_DNA"/>
</dbReference>
<evidence type="ECO:0000259" key="1">
    <source>
        <dbReference type="Pfam" id="PF00535"/>
    </source>
</evidence>
<gene>
    <name evidence="2" type="ORF">H9698_08835</name>
</gene>
<dbReference type="InterPro" id="IPR050256">
    <property type="entry name" value="Glycosyltransferase_2"/>
</dbReference>
<reference evidence="2" key="2">
    <citation type="submission" date="2021-04" db="EMBL/GenBank/DDBJ databases">
        <authorList>
            <person name="Gilroy R."/>
        </authorList>
    </citation>
    <scope>NUCLEOTIDE SEQUENCE</scope>
    <source>
        <strain evidence="2">5933</strain>
    </source>
</reference>
<dbReference type="Pfam" id="PF00535">
    <property type="entry name" value="Glycos_transf_2"/>
    <property type="match status" value="1"/>
</dbReference>
<comment type="caution">
    <text evidence="2">The sequence shown here is derived from an EMBL/GenBank/DDBJ whole genome shotgun (WGS) entry which is preliminary data.</text>
</comment>
<dbReference type="AlphaFoldDB" id="A0A9D2TJS0"/>
<organism evidence="2 3">
    <name type="scientific">Candidatus Ruthenibacterium merdavium</name>
    <dbReference type="NCBI Taxonomy" id="2838752"/>
    <lineage>
        <taxon>Bacteria</taxon>
        <taxon>Bacillati</taxon>
        <taxon>Bacillota</taxon>
        <taxon>Clostridia</taxon>
        <taxon>Eubacteriales</taxon>
        <taxon>Oscillospiraceae</taxon>
        <taxon>Ruthenibacterium</taxon>
    </lineage>
</organism>
<dbReference type="PANTHER" id="PTHR48090:SF7">
    <property type="entry name" value="RFBJ PROTEIN"/>
    <property type="match status" value="1"/>
</dbReference>